<evidence type="ECO:0000256" key="7">
    <source>
        <dbReference type="ARBA" id="ARBA00034808"/>
    </source>
</evidence>
<dbReference type="EMBL" id="MN850632">
    <property type="protein sequence ID" value="QHR73792.1"/>
    <property type="molecule type" value="Genomic_DNA"/>
</dbReference>
<comment type="catalytic activity">
    <reaction evidence="6">
        <text>Couples ATP hydrolysis with the unwinding of duplex DNA by translocating in the 3'-5' direction.</text>
        <dbReference type="EC" id="5.6.2.4"/>
    </reaction>
</comment>
<dbReference type="GO" id="GO:0000724">
    <property type="term" value="P:double-strand break repair via homologous recombination"/>
    <property type="evidence" value="ECO:0007669"/>
    <property type="project" value="TreeGrafter"/>
</dbReference>
<dbReference type="Gene3D" id="3.40.50.300">
    <property type="entry name" value="P-loop containing nucleotide triphosphate hydrolases"/>
    <property type="match status" value="2"/>
</dbReference>
<dbReference type="Pfam" id="PF00580">
    <property type="entry name" value="UvrD-helicase"/>
    <property type="match status" value="1"/>
</dbReference>
<accession>A0A6B9X7N0</accession>
<dbReference type="EC" id="5.6.2.4" evidence="7"/>
<evidence type="ECO:0000256" key="6">
    <source>
        <dbReference type="ARBA" id="ARBA00034617"/>
    </source>
</evidence>
<dbReference type="GO" id="GO:0043138">
    <property type="term" value="F:3'-5' DNA helicase activity"/>
    <property type="evidence" value="ECO:0007669"/>
    <property type="project" value="UniProtKB-EC"/>
</dbReference>
<keyword evidence="5" id="KW-0413">Isomerase</keyword>
<dbReference type="PANTHER" id="PTHR11070">
    <property type="entry name" value="UVRD / RECB / PCRA DNA HELICASE FAMILY MEMBER"/>
    <property type="match status" value="1"/>
</dbReference>
<evidence type="ECO:0000313" key="12">
    <source>
        <dbReference type="Proteomes" id="UP000464502"/>
    </source>
</evidence>
<dbReference type="InterPro" id="IPR000212">
    <property type="entry name" value="DNA_helicase_UvrD/REP"/>
</dbReference>
<keyword evidence="1" id="KW-0547">Nucleotide-binding</keyword>
<keyword evidence="3 11" id="KW-0347">Helicase</keyword>
<dbReference type="InterPro" id="IPR014017">
    <property type="entry name" value="DNA_helicase_UvrD-like_C"/>
</dbReference>
<evidence type="ECO:0000256" key="8">
    <source>
        <dbReference type="ARBA" id="ARBA00048988"/>
    </source>
</evidence>
<dbReference type="GO" id="GO:0003677">
    <property type="term" value="F:DNA binding"/>
    <property type="evidence" value="ECO:0007669"/>
    <property type="project" value="InterPro"/>
</dbReference>
<dbReference type="Proteomes" id="UP000464502">
    <property type="component" value="Segment"/>
</dbReference>
<feature type="domain" description="UvrD-like helicase ATP-binding" evidence="9">
    <location>
        <begin position="23"/>
        <end position="264"/>
    </location>
</feature>
<feature type="domain" description="UvrD-like helicase C-terminal" evidence="10">
    <location>
        <begin position="395"/>
        <end position="489"/>
    </location>
</feature>
<evidence type="ECO:0000313" key="11">
    <source>
        <dbReference type="EMBL" id="QHR73792.1"/>
    </source>
</evidence>
<keyword evidence="2" id="KW-0378">Hydrolase</keyword>
<evidence type="ECO:0000259" key="9">
    <source>
        <dbReference type="Pfam" id="PF00580"/>
    </source>
</evidence>
<evidence type="ECO:0000256" key="3">
    <source>
        <dbReference type="ARBA" id="ARBA00022806"/>
    </source>
</evidence>
<keyword evidence="4" id="KW-0067">ATP-binding</keyword>
<proteinExistence type="predicted"/>
<dbReference type="Pfam" id="PF13361">
    <property type="entry name" value="UvrD_C"/>
    <property type="match status" value="1"/>
</dbReference>
<name>A0A6B9X7N0_9CAUD</name>
<comment type="catalytic activity">
    <reaction evidence="8">
        <text>ATP + H2O = ADP + phosphate + H(+)</text>
        <dbReference type="Rhea" id="RHEA:13065"/>
        <dbReference type="ChEBI" id="CHEBI:15377"/>
        <dbReference type="ChEBI" id="CHEBI:15378"/>
        <dbReference type="ChEBI" id="CHEBI:30616"/>
        <dbReference type="ChEBI" id="CHEBI:43474"/>
        <dbReference type="ChEBI" id="CHEBI:456216"/>
        <dbReference type="EC" id="5.6.2.4"/>
    </reaction>
</comment>
<protein>
    <recommendedName>
        <fullName evidence="7">DNA 3'-5' helicase</fullName>
        <ecNumber evidence="7">5.6.2.4</ecNumber>
    </recommendedName>
</protein>
<evidence type="ECO:0000256" key="4">
    <source>
        <dbReference type="ARBA" id="ARBA00022840"/>
    </source>
</evidence>
<sequence length="578" mass="65313">MAKKELSFTPTEEQTAIKEAFPDHRFLTIQAKSGSGKTSTLYLLANSTEDRILYLAFNKSMAEEARRKMPLNVECRTLHSICYQFLDHRLRAKLSRPEGQYVNVAGTGSEIAKKFKINNLIDKRGKTLLTRAMIGLMIKQTVGKFEFSDDPFISRKHFPSVHLADIKRKGINEHKLITEVVKYAKQLWRERIDPNTDTLMTHDTYVKLFELSGADLGYDIIFGDEFQDVNPAFLSILRNAKSAKQVVVVGDEYQSIYQFRGSQNMMKETSTYGAELPLTACFRFGPKVANIANMILSDKEPLRHPLVGKGFDTVVGSYKSDVVDYTKPYTIIFRKNLTLLMEAMDRIADGEEIIINVDTRDFISMVDSVNALRRGDIEKVKHETVLPYADWNEFVECAEADPDAKRLLNIVVSGKANTIAHTLRTHRNSPTAKVTLTTAHKSKGLEWDQVIVANDFPSNYDKKTGEWVGLEEAERNLLYVAHTRCVKCLQWNTTVQEIIDINRVATEKVPTSTTLPINGIKLGVFGAGTSRKTVEKFVADSFDGNYNHAQAYESWLEEGEGDFLGEINLLPDINKLVN</sequence>
<organism evidence="11 12">
    <name type="scientific">Escherichia phage alia</name>
    <dbReference type="NCBI Taxonomy" id="2696379"/>
    <lineage>
        <taxon>Viruses</taxon>
        <taxon>Duplodnaviria</taxon>
        <taxon>Heunggongvirae</taxon>
        <taxon>Uroviricota</taxon>
        <taxon>Caudoviricetes</taxon>
        <taxon>Stephanstirmvirinae</taxon>
        <taxon>Justusliebigvirus</taxon>
        <taxon>Justusliebigvirus alia</taxon>
    </lineage>
</organism>
<dbReference type="PANTHER" id="PTHR11070:SF30">
    <property type="entry name" value="F-BOX DNA HELICASE 1"/>
    <property type="match status" value="1"/>
</dbReference>
<evidence type="ECO:0000256" key="1">
    <source>
        <dbReference type="ARBA" id="ARBA00022741"/>
    </source>
</evidence>
<evidence type="ECO:0000256" key="2">
    <source>
        <dbReference type="ARBA" id="ARBA00022801"/>
    </source>
</evidence>
<dbReference type="InterPro" id="IPR027417">
    <property type="entry name" value="P-loop_NTPase"/>
</dbReference>
<dbReference type="GO" id="GO:0016787">
    <property type="term" value="F:hydrolase activity"/>
    <property type="evidence" value="ECO:0007669"/>
    <property type="project" value="UniProtKB-KW"/>
</dbReference>
<evidence type="ECO:0000259" key="10">
    <source>
        <dbReference type="Pfam" id="PF13361"/>
    </source>
</evidence>
<gene>
    <name evidence="11" type="ORF">alia_78</name>
</gene>
<dbReference type="GO" id="GO:0005524">
    <property type="term" value="F:ATP binding"/>
    <property type="evidence" value="ECO:0007669"/>
    <property type="project" value="UniProtKB-KW"/>
</dbReference>
<evidence type="ECO:0000256" key="5">
    <source>
        <dbReference type="ARBA" id="ARBA00023235"/>
    </source>
</evidence>
<keyword evidence="12" id="KW-1185">Reference proteome</keyword>
<reference evidence="12" key="1">
    <citation type="submission" date="2019-12" db="EMBL/GenBank/DDBJ databases">
        <authorList>
            <person name="Olsen N.S."/>
            <person name="Junco L.M.F."/>
            <person name="Kot W."/>
            <person name="Hansen L.H."/>
        </authorList>
    </citation>
    <scope>NUCLEOTIDE SEQUENCE [LARGE SCALE GENOMIC DNA]</scope>
</reference>
<dbReference type="SUPFAM" id="SSF52540">
    <property type="entry name" value="P-loop containing nucleoside triphosphate hydrolases"/>
    <property type="match status" value="1"/>
</dbReference>
<dbReference type="InterPro" id="IPR014016">
    <property type="entry name" value="UvrD-like_ATP-bd"/>
</dbReference>
<dbReference type="GO" id="GO:0031297">
    <property type="term" value="P:replication fork processing"/>
    <property type="evidence" value="ECO:0007669"/>
    <property type="project" value="TreeGrafter"/>
</dbReference>